<dbReference type="Pfam" id="PF01510">
    <property type="entry name" value="Amidase_2"/>
    <property type="match status" value="1"/>
</dbReference>
<evidence type="ECO:0000256" key="1">
    <source>
        <dbReference type="ARBA" id="ARBA00007553"/>
    </source>
</evidence>
<accession>A0A2V1IPP4</accession>
<proteinExistence type="inferred from homology"/>
<sequence>MRTITEIIIHCTATPAGRHVSVAEIDLWHRQRGFRTIGYHYLIDLDGTIHTGRPLSETGAHCLGHNSHSIGIAYAGGLTADSTRQPADTRTEAQKTALLKLLSDLRLAYPKARIHSHRDFAAKACPCFDATAEYASI</sequence>
<feature type="domain" description="Peptidoglycan recognition protein family" evidence="3">
    <location>
        <begin position="1"/>
        <end position="121"/>
    </location>
</feature>
<dbReference type="GeneID" id="82526331"/>
<dbReference type="InterPro" id="IPR006619">
    <property type="entry name" value="PGRP_domain_met/bac"/>
</dbReference>
<dbReference type="SMART" id="SM00701">
    <property type="entry name" value="PGRP"/>
    <property type="match status" value="1"/>
</dbReference>
<dbReference type="SUPFAM" id="SSF55846">
    <property type="entry name" value="N-acetylmuramoyl-L-alanine amidase-like"/>
    <property type="match status" value="1"/>
</dbReference>
<dbReference type="GO" id="GO:0008270">
    <property type="term" value="F:zinc ion binding"/>
    <property type="evidence" value="ECO:0007669"/>
    <property type="project" value="InterPro"/>
</dbReference>
<dbReference type="CDD" id="cd06583">
    <property type="entry name" value="PGRP"/>
    <property type="match status" value="1"/>
</dbReference>
<dbReference type="Proteomes" id="UP000244905">
    <property type="component" value="Unassembled WGS sequence"/>
</dbReference>
<protein>
    <submittedName>
        <fullName evidence="4">N-acetylmuramoyl-L-alanine amidase</fullName>
    </submittedName>
</protein>
<evidence type="ECO:0000259" key="2">
    <source>
        <dbReference type="SMART" id="SM00644"/>
    </source>
</evidence>
<dbReference type="AlphaFoldDB" id="A0A2V1IPP4"/>
<dbReference type="Gene3D" id="3.40.80.10">
    <property type="entry name" value="Peptidoglycan recognition protein-like"/>
    <property type="match status" value="1"/>
</dbReference>
<comment type="caution">
    <text evidence="4">The sequence shown here is derived from an EMBL/GenBank/DDBJ whole genome shotgun (WGS) entry which is preliminary data.</text>
</comment>
<comment type="similarity">
    <text evidence="1">Belongs to the N-acetylmuramoyl-L-alanine amidase 2 family.</text>
</comment>
<reference evidence="5" key="1">
    <citation type="submission" date="2018-02" db="EMBL/GenBank/DDBJ databases">
        <authorList>
            <person name="Clavel T."/>
            <person name="Strowig T."/>
        </authorList>
    </citation>
    <scope>NUCLEOTIDE SEQUENCE [LARGE SCALE GENOMIC DNA]</scope>
    <source>
        <strain evidence="5">DSM 103720</strain>
    </source>
</reference>
<evidence type="ECO:0000259" key="3">
    <source>
        <dbReference type="SMART" id="SM00701"/>
    </source>
</evidence>
<keyword evidence="5" id="KW-1185">Reference proteome</keyword>
<dbReference type="GO" id="GO:0008745">
    <property type="term" value="F:N-acetylmuramoyl-L-alanine amidase activity"/>
    <property type="evidence" value="ECO:0007669"/>
    <property type="project" value="InterPro"/>
</dbReference>
<dbReference type="GO" id="GO:0009253">
    <property type="term" value="P:peptidoglycan catabolic process"/>
    <property type="evidence" value="ECO:0007669"/>
    <property type="project" value="InterPro"/>
</dbReference>
<name>A0A2V1IPP4_9BACT</name>
<dbReference type="InterPro" id="IPR002502">
    <property type="entry name" value="Amidase_domain"/>
</dbReference>
<evidence type="ECO:0000313" key="4">
    <source>
        <dbReference type="EMBL" id="PWB01917.1"/>
    </source>
</evidence>
<gene>
    <name evidence="4" type="ORF">C5O23_08225</name>
</gene>
<dbReference type="InterPro" id="IPR015510">
    <property type="entry name" value="PGRP"/>
</dbReference>
<evidence type="ECO:0000313" key="5">
    <source>
        <dbReference type="Proteomes" id="UP000244905"/>
    </source>
</evidence>
<dbReference type="SMART" id="SM00644">
    <property type="entry name" value="Ami_2"/>
    <property type="match status" value="1"/>
</dbReference>
<dbReference type="PANTHER" id="PTHR11022">
    <property type="entry name" value="PEPTIDOGLYCAN RECOGNITION PROTEIN"/>
    <property type="match status" value="1"/>
</dbReference>
<organism evidence="4 5">
    <name type="scientific">Duncaniella muris</name>
    <dbReference type="NCBI Taxonomy" id="2094150"/>
    <lineage>
        <taxon>Bacteria</taxon>
        <taxon>Pseudomonadati</taxon>
        <taxon>Bacteroidota</taxon>
        <taxon>Bacteroidia</taxon>
        <taxon>Bacteroidales</taxon>
        <taxon>Muribaculaceae</taxon>
        <taxon>Duncaniella</taxon>
    </lineage>
</organism>
<dbReference type="InterPro" id="IPR036505">
    <property type="entry name" value="Amidase/PGRP_sf"/>
</dbReference>
<feature type="domain" description="N-acetylmuramoyl-L-alanine amidase" evidence="2">
    <location>
        <begin position="1"/>
        <end position="127"/>
    </location>
</feature>
<dbReference type="PANTHER" id="PTHR11022:SF41">
    <property type="entry name" value="PEPTIDOGLYCAN-RECOGNITION PROTEIN LC-RELATED"/>
    <property type="match status" value="1"/>
</dbReference>
<dbReference type="RefSeq" id="WP_107032468.1">
    <property type="nucleotide sequence ID" value="NZ_CAOLBL010000031.1"/>
</dbReference>
<dbReference type="EMBL" id="PUEC01000017">
    <property type="protein sequence ID" value="PWB01917.1"/>
    <property type="molecule type" value="Genomic_DNA"/>
</dbReference>